<comment type="caution">
    <text evidence="1">The sequence shown here is derived from an EMBL/GenBank/DDBJ whole genome shotgun (WGS) entry which is preliminary data.</text>
</comment>
<keyword evidence="2" id="KW-1185">Reference proteome</keyword>
<gene>
    <name evidence="1" type="ORF">U0070_013191</name>
</gene>
<evidence type="ECO:0000313" key="1">
    <source>
        <dbReference type="EMBL" id="KAK7801697.1"/>
    </source>
</evidence>
<dbReference type="EMBL" id="JBBHLL010000492">
    <property type="protein sequence ID" value="KAK7801697.1"/>
    <property type="molecule type" value="Genomic_DNA"/>
</dbReference>
<reference evidence="1 2" key="1">
    <citation type="journal article" date="2023" name="bioRxiv">
        <title>Conserved and derived expression patterns and positive selection on dental genes reveal complex evolutionary context of ever-growing rodent molars.</title>
        <authorList>
            <person name="Calamari Z.T."/>
            <person name="Song A."/>
            <person name="Cohen E."/>
            <person name="Akter M."/>
            <person name="Roy R.D."/>
            <person name="Hallikas O."/>
            <person name="Christensen M.M."/>
            <person name="Li P."/>
            <person name="Marangoni P."/>
            <person name="Jernvall J."/>
            <person name="Klein O.D."/>
        </authorList>
    </citation>
    <scope>NUCLEOTIDE SEQUENCE [LARGE SCALE GENOMIC DNA]</scope>
    <source>
        <strain evidence="1">V071</strain>
    </source>
</reference>
<name>A0AAW0HHU6_MYOGA</name>
<evidence type="ECO:0000313" key="2">
    <source>
        <dbReference type="Proteomes" id="UP001488838"/>
    </source>
</evidence>
<sequence length="62" mass="6851">MDEGCPWEDEAARREVKKGLLGLECGWSEPLPNLVAKPPRSSWTVPLATFDIPHEATCRATS</sequence>
<organism evidence="1 2">
    <name type="scientific">Myodes glareolus</name>
    <name type="common">Bank vole</name>
    <name type="synonym">Clethrionomys glareolus</name>
    <dbReference type="NCBI Taxonomy" id="447135"/>
    <lineage>
        <taxon>Eukaryota</taxon>
        <taxon>Metazoa</taxon>
        <taxon>Chordata</taxon>
        <taxon>Craniata</taxon>
        <taxon>Vertebrata</taxon>
        <taxon>Euteleostomi</taxon>
        <taxon>Mammalia</taxon>
        <taxon>Eutheria</taxon>
        <taxon>Euarchontoglires</taxon>
        <taxon>Glires</taxon>
        <taxon>Rodentia</taxon>
        <taxon>Myomorpha</taxon>
        <taxon>Muroidea</taxon>
        <taxon>Cricetidae</taxon>
        <taxon>Arvicolinae</taxon>
        <taxon>Myodes</taxon>
    </lineage>
</organism>
<dbReference type="Proteomes" id="UP001488838">
    <property type="component" value="Unassembled WGS sequence"/>
</dbReference>
<accession>A0AAW0HHU6</accession>
<proteinExistence type="predicted"/>
<dbReference type="AlphaFoldDB" id="A0AAW0HHU6"/>
<protein>
    <submittedName>
        <fullName evidence="1">Uncharacterized protein</fullName>
    </submittedName>
</protein>